<feature type="domain" description="FAD/NAD(P)-binding" evidence="6">
    <location>
        <begin position="67"/>
        <end position="341"/>
    </location>
</feature>
<organism evidence="7 8">
    <name type="scientific">Rhizoctonia solani</name>
    <dbReference type="NCBI Taxonomy" id="456999"/>
    <lineage>
        <taxon>Eukaryota</taxon>
        <taxon>Fungi</taxon>
        <taxon>Dikarya</taxon>
        <taxon>Basidiomycota</taxon>
        <taxon>Agaricomycotina</taxon>
        <taxon>Agaricomycetes</taxon>
        <taxon>Cantharellales</taxon>
        <taxon>Ceratobasidiaceae</taxon>
        <taxon>Rhizoctonia</taxon>
    </lineage>
</organism>
<dbReference type="PRINTS" id="PR00368">
    <property type="entry name" value="FADPNR"/>
</dbReference>
<proteinExistence type="inferred from homology"/>
<dbReference type="Proteomes" id="UP000663843">
    <property type="component" value="Unassembled WGS sequence"/>
</dbReference>
<name>A0A8H2XBX1_9AGAM</name>
<comment type="similarity">
    <text evidence="1">Belongs to the FAD-dependent oxidoreductase family.</text>
</comment>
<dbReference type="PRINTS" id="PR00411">
    <property type="entry name" value="PNDRDTASEI"/>
</dbReference>
<evidence type="ECO:0000256" key="2">
    <source>
        <dbReference type="ARBA" id="ARBA00022630"/>
    </source>
</evidence>
<evidence type="ECO:0000256" key="1">
    <source>
        <dbReference type="ARBA" id="ARBA00006442"/>
    </source>
</evidence>
<dbReference type="SUPFAM" id="SSF51905">
    <property type="entry name" value="FAD/NAD(P)-binding domain"/>
    <property type="match status" value="1"/>
</dbReference>
<keyword evidence="3" id="KW-0274">FAD</keyword>
<evidence type="ECO:0000256" key="3">
    <source>
        <dbReference type="ARBA" id="ARBA00022827"/>
    </source>
</evidence>
<evidence type="ECO:0000256" key="5">
    <source>
        <dbReference type="SAM" id="MobiDB-lite"/>
    </source>
</evidence>
<evidence type="ECO:0000259" key="6">
    <source>
        <dbReference type="Pfam" id="PF07992"/>
    </source>
</evidence>
<dbReference type="InterPro" id="IPR036188">
    <property type="entry name" value="FAD/NAD-bd_sf"/>
</dbReference>
<evidence type="ECO:0000256" key="4">
    <source>
        <dbReference type="ARBA" id="ARBA00023002"/>
    </source>
</evidence>
<keyword evidence="2" id="KW-0285">Flavoprotein</keyword>
<gene>
    <name evidence="7" type="ORF">RDB_LOCUS51552</name>
</gene>
<dbReference type="Gene3D" id="3.50.50.60">
    <property type="entry name" value="FAD/NAD(P)-binding domain"/>
    <property type="match status" value="2"/>
</dbReference>
<dbReference type="GO" id="GO:0005737">
    <property type="term" value="C:cytoplasm"/>
    <property type="evidence" value="ECO:0007669"/>
    <property type="project" value="TreeGrafter"/>
</dbReference>
<comment type="caution">
    <text evidence="7">The sequence shown here is derived from an EMBL/GenBank/DDBJ whole genome shotgun (WGS) entry which is preliminary data.</text>
</comment>
<dbReference type="PANTHER" id="PTHR43735:SF3">
    <property type="entry name" value="FERROPTOSIS SUPPRESSOR PROTEIN 1"/>
    <property type="match status" value="1"/>
</dbReference>
<reference evidence="7" key="1">
    <citation type="submission" date="2021-01" db="EMBL/GenBank/DDBJ databases">
        <authorList>
            <person name="Kaushik A."/>
        </authorList>
    </citation>
    <scope>NUCLEOTIDE SEQUENCE</scope>
    <source>
        <strain evidence="7">AG2-2IIIB</strain>
    </source>
</reference>
<keyword evidence="4" id="KW-0560">Oxidoreductase</keyword>
<protein>
    <recommendedName>
        <fullName evidence="6">FAD/NAD(P)-binding domain-containing protein</fullName>
    </recommendedName>
</protein>
<dbReference type="Pfam" id="PF07992">
    <property type="entry name" value="Pyr_redox_2"/>
    <property type="match status" value="1"/>
</dbReference>
<dbReference type="EMBL" id="CAJMWT010001761">
    <property type="protein sequence ID" value="CAE6418875.1"/>
    <property type="molecule type" value="Genomic_DNA"/>
</dbReference>
<dbReference type="GO" id="GO:0004174">
    <property type="term" value="F:electron-transferring-flavoprotein dehydrogenase activity"/>
    <property type="evidence" value="ECO:0007669"/>
    <property type="project" value="TreeGrafter"/>
</dbReference>
<feature type="region of interest" description="Disordered" evidence="5">
    <location>
        <begin position="353"/>
        <end position="372"/>
    </location>
</feature>
<evidence type="ECO:0000313" key="7">
    <source>
        <dbReference type="EMBL" id="CAE6418875.1"/>
    </source>
</evidence>
<dbReference type="PANTHER" id="PTHR43735">
    <property type="entry name" value="APOPTOSIS-INDUCING FACTOR 1"/>
    <property type="match status" value="1"/>
</dbReference>
<dbReference type="AlphaFoldDB" id="A0A8H2XBX1"/>
<feature type="non-terminal residue" evidence="7">
    <location>
        <position position="1"/>
    </location>
</feature>
<sequence>KYVHDIRASILPPLFVKELLSTYRSTYYPWTLLFPKLNIPPQFLSSNDCHQEYCRRRKVNFKFYSIGGAGVPLVQALQKHINSATHQIVVIEKRDYFAHWPALVRAAVTDDGSIDERGLVPNDRVFDSTIKVVRSNIKQITPAEVITESDEVVPYEHLVLATGSIWTGPLALPDKRDDAVQHFKSFKKQLAAAEHILIVGGGSVGLEYAGEIQHYYPDKKVVIIHGGSELMNKTYPIKFRRSLLDAVTKKGAQVIFGDKISPDVVPQDGYVTTQSGKRIRADLVIPAAGGRPNTGVVSTLDVDVVTKTGTVLVTPELRVKLSSGAQNVWAIGDIIEWPEQKAHGFQSRVRTCAHSNEEHSGQHPRRERSTIHRQARDDLCNSWAQRRSWAGTVLWRDCFGRLSSEHDEVVWTVCG</sequence>
<dbReference type="InterPro" id="IPR023753">
    <property type="entry name" value="FAD/NAD-binding_dom"/>
</dbReference>
<accession>A0A8H2XBX1</accession>
<evidence type="ECO:0000313" key="8">
    <source>
        <dbReference type="Proteomes" id="UP000663843"/>
    </source>
</evidence>
<dbReference type="GO" id="GO:0050660">
    <property type="term" value="F:flavin adenine dinucleotide binding"/>
    <property type="evidence" value="ECO:0007669"/>
    <property type="project" value="TreeGrafter"/>
</dbReference>